<dbReference type="STRING" id="133383.A0A1R0H411"/>
<sequence length="137" mass="14953">MSNPSQVAFLSRKVFGVAGASVDVSKYGNRVLKFYKSHNRNVIPINPKEKTIEDLEVVKTVPELVEMANVKYHVEPSQIALSIVTPPRVSEQILHDAAKAGIKQVWMQPGSEPANWQELSLTLGLDSVGGGPCVLMT</sequence>
<name>A0A1R0H411_9FUNG</name>
<gene>
    <name evidence="2" type="ORF">AYI68_g1970</name>
</gene>
<comment type="caution">
    <text evidence="2">The sequence shown here is derived from an EMBL/GenBank/DDBJ whole genome shotgun (WGS) entry which is preliminary data.</text>
</comment>
<dbReference type="SMART" id="SM00881">
    <property type="entry name" value="CoA_binding"/>
    <property type="match status" value="1"/>
</dbReference>
<organism evidence="2 3">
    <name type="scientific">Smittium mucronatum</name>
    <dbReference type="NCBI Taxonomy" id="133383"/>
    <lineage>
        <taxon>Eukaryota</taxon>
        <taxon>Fungi</taxon>
        <taxon>Fungi incertae sedis</taxon>
        <taxon>Zoopagomycota</taxon>
        <taxon>Kickxellomycotina</taxon>
        <taxon>Harpellomycetes</taxon>
        <taxon>Harpellales</taxon>
        <taxon>Legeriomycetaceae</taxon>
        <taxon>Smittium</taxon>
    </lineage>
</organism>
<dbReference type="Proteomes" id="UP000187455">
    <property type="component" value="Unassembled WGS sequence"/>
</dbReference>
<dbReference type="EMBL" id="LSSL01000714">
    <property type="protein sequence ID" value="OLY83877.1"/>
    <property type="molecule type" value="Genomic_DNA"/>
</dbReference>
<dbReference type="OrthoDB" id="5138418at2759"/>
<proteinExistence type="predicted"/>
<evidence type="ECO:0000313" key="3">
    <source>
        <dbReference type="Proteomes" id="UP000187455"/>
    </source>
</evidence>
<dbReference type="InterPro" id="IPR036291">
    <property type="entry name" value="NAD(P)-bd_dom_sf"/>
</dbReference>
<dbReference type="Gene3D" id="3.40.50.720">
    <property type="entry name" value="NAD(P)-binding Rossmann-like Domain"/>
    <property type="match status" value="1"/>
</dbReference>
<protein>
    <recommendedName>
        <fullName evidence="1">CoA-binding domain-containing protein</fullName>
    </recommendedName>
</protein>
<dbReference type="Pfam" id="PF13380">
    <property type="entry name" value="CoA_binding_2"/>
    <property type="match status" value="1"/>
</dbReference>
<dbReference type="InterPro" id="IPR003781">
    <property type="entry name" value="CoA-bd"/>
</dbReference>
<dbReference type="PANTHER" id="PTHR33303">
    <property type="entry name" value="CYTOPLASMIC PROTEIN-RELATED"/>
    <property type="match status" value="1"/>
</dbReference>
<feature type="domain" description="CoA-binding" evidence="1">
    <location>
        <begin position="9"/>
        <end position="111"/>
    </location>
</feature>
<keyword evidence="3" id="KW-1185">Reference proteome</keyword>
<evidence type="ECO:0000313" key="2">
    <source>
        <dbReference type="EMBL" id="OLY83877.1"/>
    </source>
</evidence>
<dbReference type="SUPFAM" id="SSF51735">
    <property type="entry name" value="NAD(P)-binding Rossmann-fold domains"/>
    <property type="match status" value="1"/>
</dbReference>
<reference evidence="2 3" key="1">
    <citation type="journal article" date="2016" name="Mol. Biol. Evol.">
        <title>Genome-Wide Survey of Gut Fungi (Harpellales) Reveals the First Horizontally Transferred Ubiquitin Gene from a Mosquito Host.</title>
        <authorList>
            <person name="Wang Y."/>
            <person name="White M.M."/>
            <person name="Kvist S."/>
            <person name="Moncalvo J.M."/>
        </authorList>
    </citation>
    <scope>NUCLEOTIDE SEQUENCE [LARGE SCALE GENOMIC DNA]</scope>
    <source>
        <strain evidence="2 3">ALG-7-W6</strain>
    </source>
</reference>
<accession>A0A1R0H411</accession>
<dbReference type="AlphaFoldDB" id="A0A1R0H411"/>
<dbReference type="PANTHER" id="PTHR33303:SF2">
    <property type="entry name" value="COA-BINDING DOMAIN-CONTAINING PROTEIN"/>
    <property type="match status" value="1"/>
</dbReference>
<evidence type="ECO:0000259" key="1">
    <source>
        <dbReference type="SMART" id="SM00881"/>
    </source>
</evidence>